<dbReference type="EMBL" id="CP020660">
    <property type="protein sequence ID" value="ATF09347.1"/>
    <property type="molecule type" value="Genomic_DNA"/>
</dbReference>
<dbReference type="Proteomes" id="UP000218160">
    <property type="component" value="Chromosome 1"/>
</dbReference>
<name>A0A291B8P7_9GAMM</name>
<keyword evidence="2" id="KW-1185">Reference proteome</keyword>
<proteinExistence type="predicted"/>
<organism evidence="1 2">
    <name type="scientific">Candidatus Enterovibrio altilux</name>
    <dbReference type="NCBI Taxonomy" id="1927128"/>
    <lineage>
        <taxon>Bacteria</taxon>
        <taxon>Pseudomonadati</taxon>
        <taxon>Pseudomonadota</taxon>
        <taxon>Gammaproteobacteria</taxon>
        <taxon>Vibrionales</taxon>
        <taxon>Vibrionaceae</taxon>
        <taxon>Enterovibrio</taxon>
    </lineage>
</organism>
<gene>
    <name evidence="1" type="ORF">BTN50_0839</name>
</gene>
<accession>A0A291B8P7</accession>
<evidence type="ECO:0000313" key="1">
    <source>
        <dbReference type="EMBL" id="ATF09347.1"/>
    </source>
</evidence>
<sequence length="64" mass="7017">MNAVFKFAQLRLSCLHYLCMSTRVKMANVALKTKIKGIILHLASAAELNASDVTASEVLLNLLK</sequence>
<protein>
    <submittedName>
        <fullName evidence="1">Mobile element protein</fullName>
    </submittedName>
</protein>
<dbReference type="KEGG" id="elux:BTN50_0839"/>
<reference evidence="2" key="1">
    <citation type="submission" date="2017-04" db="EMBL/GenBank/DDBJ databases">
        <title>Genome evolution of the luminous symbionts of deep sea anglerfish.</title>
        <authorList>
            <person name="Hendry T.A."/>
        </authorList>
    </citation>
    <scope>NUCLEOTIDE SEQUENCE [LARGE SCALE GENOMIC DNA]</scope>
</reference>
<dbReference type="AlphaFoldDB" id="A0A291B8P7"/>
<dbReference type="RefSeq" id="WP_096619047.1">
    <property type="nucleotide sequence ID" value="NZ_CP020660.1"/>
</dbReference>
<evidence type="ECO:0000313" key="2">
    <source>
        <dbReference type="Proteomes" id="UP000218160"/>
    </source>
</evidence>